<dbReference type="InterPro" id="IPR000644">
    <property type="entry name" value="CBS_dom"/>
</dbReference>
<dbReference type="Pfam" id="PF03471">
    <property type="entry name" value="CorC_HlyC"/>
    <property type="match status" value="1"/>
</dbReference>
<name>A0A1T5AVQ4_9FIRM</name>
<dbReference type="GO" id="GO:0050660">
    <property type="term" value="F:flavin adenine dinucleotide binding"/>
    <property type="evidence" value="ECO:0007669"/>
    <property type="project" value="InterPro"/>
</dbReference>
<evidence type="ECO:0000313" key="6">
    <source>
        <dbReference type="Proteomes" id="UP000243406"/>
    </source>
</evidence>
<reference evidence="6" key="1">
    <citation type="submission" date="2017-02" db="EMBL/GenBank/DDBJ databases">
        <authorList>
            <person name="Varghese N."/>
            <person name="Submissions S."/>
        </authorList>
    </citation>
    <scope>NUCLEOTIDE SEQUENCE [LARGE SCALE GENOMIC DNA]</scope>
    <source>
        <strain evidence="6">ATCC 35199</strain>
    </source>
</reference>
<dbReference type="InterPro" id="IPR036318">
    <property type="entry name" value="FAD-bd_PCMH-like_sf"/>
</dbReference>
<dbReference type="PROSITE" id="PS51371">
    <property type="entry name" value="CBS"/>
    <property type="match status" value="2"/>
</dbReference>
<dbReference type="CDD" id="cd04590">
    <property type="entry name" value="CBS_pair_CorC_HlyC_assoc"/>
    <property type="match status" value="1"/>
</dbReference>
<dbReference type="InterPro" id="IPR016169">
    <property type="entry name" value="FAD-bd_PCMH_sub2"/>
</dbReference>
<dbReference type="EMBL" id="FUYN01000002">
    <property type="protein sequence ID" value="SKB39055.1"/>
    <property type="molecule type" value="Genomic_DNA"/>
</dbReference>
<dbReference type="PANTHER" id="PTHR22777">
    <property type="entry name" value="HEMOLYSIN-RELATED"/>
    <property type="match status" value="1"/>
</dbReference>
<keyword evidence="2 3" id="KW-0129">CBS domain</keyword>
<evidence type="ECO:0000256" key="3">
    <source>
        <dbReference type="PROSITE-ProRule" id="PRU00703"/>
    </source>
</evidence>
<evidence type="ECO:0000256" key="1">
    <source>
        <dbReference type="ARBA" id="ARBA00022737"/>
    </source>
</evidence>
<protein>
    <submittedName>
        <fullName evidence="5">Putative hemolysin</fullName>
    </submittedName>
</protein>
<dbReference type="InterPro" id="IPR046342">
    <property type="entry name" value="CBS_dom_sf"/>
</dbReference>
<evidence type="ECO:0000259" key="4">
    <source>
        <dbReference type="PROSITE" id="PS51371"/>
    </source>
</evidence>
<keyword evidence="6" id="KW-1185">Reference proteome</keyword>
<dbReference type="InterPro" id="IPR005170">
    <property type="entry name" value="Transptr-assoc_dom"/>
</dbReference>
<dbReference type="SUPFAM" id="SSF54631">
    <property type="entry name" value="CBS-domain pair"/>
    <property type="match status" value="1"/>
</dbReference>
<dbReference type="RefSeq" id="WP_079589118.1">
    <property type="nucleotide sequence ID" value="NZ_FUYN01000002.1"/>
</dbReference>
<evidence type="ECO:0000313" key="5">
    <source>
        <dbReference type="EMBL" id="SKB39055.1"/>
    </source>
</evidence>
<dbReference type="Proteomes" id="UP000243406">
    <property type="component" value="Unassembled WGS sequence"/>
</dbReference>
<feature type="domain" description="CBS" evidence="4">
    <location>
        <begin position="83"/>
        <end position="143"/>
    </location>
</feature>
<dbReference type="OrthoDB" id="9798188at2"/>
<organism evidence="5 6">
    <name type="scientific">Acetoanaerobium noterae</name>
    <dbReference type="NCBI Taxonomy" id="745369"/>
    <lineage>
        <taxon>Bacteria</taxon>
        <taxon>Bacillati</taxon>
        <taxon>Bacillota</taxon>
        <taxon>Clostridia</taxon>
        <taxon>Peptostreptococcales</taxon>
        <taxon>Filifactoraceae</taxon>
        <taxon>Acetoanaerobium</taxon>
    </lineage>
</organism>
<dbReference type="FunFam" id="3.10.580.10:FF:000002">
    <property type="entry name" value="Magnesium/cobalt efflux protein CorC"/>
    <property type="match status" value="1"/>
</dbReference>
<dbReference type="PANTHER" id="PTHR22777:SF17">
    <property type="entry name" value="UPF0053 PROTEIN SLL0260"/>
    <property type="match status" value="1"/>
</dbReference>
<feature type="domain" description="CBS" evidence="4">
    <location>
        <begin position="149"/>
        <end position="209"/>
    </location>
</feature>
<accession>A0A1T5AVQ4</accession>
<dbReference type="InterPro" id="IPR044751">
    <property type="entry name" value="Ion_transp-like_CBS"/>
</dbReference>
<sequence length="306" mass="34761">MEDGVGSTLRNLLKSPLGIISGGRGFKGIFSKNEQSEETEEALKEELITILDEEEGKGAVNLFEKEMIKRVLKLYETKAKEIMIPRTSVFAVNIEDDVCDIIDEIIEERYSRVPVYEKDIDNIIGVVHIKDLFAQMRKGNIDCINLRGIMKQPYFVHEYKSIDEIFLEMQKNRTHMALVIDEYGGFSGIITIEDLVEEIVGDISDEDDEYEVDEPIFRISENTYKVDGLTSISDVNELLEIELPTDVNDTIGGLLLGTLGKIPNLEEENEETNAFFDDVELKAIKVSDKRIETLLVKLKPKSFLDI</sequence>
<dbReference type="Gene3D" id="3.10.580.10">
    <property type="entry name" value="CBS-domain"/>
    <property type="match status" value="1"/>
</dbReference>
<dbReference type="AlphaFoldDB" id="A0A1T5AVQ4"/>
<dbReference type="GO" id="GO:0005886">
    <property type="term" value="C:plasma membrane"/>
    <property type="evidence" value="ECO:0007669"/>
    <property type="project" value="TreeGrafter"/>
</dbReference>
<dbReference type="SMART" id="SM01091">
    <property type="entry name" value="CorC_HlyC"/>
    <property type="match status" value="1"/>
</dbReference>
<gene>
    <name evidence="5" type="ORF">SAMN02745120_1215</name>
</gene>
<keyword evidence="1" id="KW-0677">Repeat</keyword>
<dbReference type="Gene3D" id="3.30.465.10">
    <property type="match status" value="1"/>
</dbReference>
<dbReference type="Pfam" id="PF00571">
    <property type="entry name" value="CBS"/>
    <property type="match status" value="2"/>
</dbReference>
<proteinExistence type="predicted"/>
<evidence type="ECO:0000256" key="2">
    <source>
        <dbReference type="ARBA" id="ARBA00023122"/>
    </source>
</evidence>
<dbReference type="SUPFAM" id="SSF56176">
    <property type="entry name" value="FAD-binding/transporter-associated domain-like"/>
    <property type="match status" value="1"/>
</dbReference>